<keyword evidence="6" id="KW-1185">Reference proteome</keyword>
<comment type="caution">
    <text evidence="5">The sequence shown here is derived from an EMBL/GenBank/DDBJ whole genome shotgun (WGS) entry which is preliminary data.</text>
</comment>
<evidence type="ECO:0000256" key="2">
    <source>
        <dbReference type="ARBA" id="ARBA00022801"/>
    </source>
</evidence>
<evidence type="ECO:0000259" key="4">
    <source>
        <dbReference type="Pfam" id="PF00135"/>
    </source>
</evidence>
<reference evidence="5 6" key="2">
    <citation type="submission" date="2024-06" db="EMBL/GenBank/DDBJ databases">
        <title>Thioclava kandeliae sp. nov. from a rhizosphere soil sample of Kandelia candel in a mangrove.</title>
        <authorList>
            <person name="Mu T."/>
        </authorList>
    </citation>
    <scope>NUCLEOTIDE SEQUENCE [LARGE SCALE GENOMIC DNA]</scope>
    <source>
        <strain evidence="5 6">CPCC 100088</strain>
    </source>
</reference>
<dbReference type="RefSeq" id="WP_350937309.1">
    <property type="nucleotide sequence ID" value="NZ_JAYWLC010000008.1"/>
</dbReference>
<sequence length="496" mass="53046">MHRRTFLWSGTAATFAAAGAASAAPANAPPMAAVTGGQIRGERKNGLNIFRGIPYAAPPSGERRWHAPQPVIAWDGLRDATRFGAVCPQQEARKEPEKSLAKVTQDEDCLTLNIWAPEGAKDLPVMVWLHGGSFRFGAGSLALYHGQDLAPRGAVVVTINYRLGILGTFAHPALGEGTGSGGNFGLMDQIAALEWVRDNIAAFGGNPDNVTLFGESAGAVSVGYLLATAKTKGLIHHAIMQSGGLAVPTVMRDEAEDIGQDFAQDCGLDRDCSADDLRALPVADLLKVQLPPAHTMPFADGITVEHSLTDGFAHAAPVPLLIGWNTAEAGFFGPRYWQDLPQELGQDRYEAAKAACYGYGTQSEDAAREQIASEWFAGIGSRQIARTQAARAEVYAYRFGWVPPEAREETPGAIHTAEIPYAFGHIRQDGPSGRISAEMADDWVAFARDGSPASRWPAYKTDHPQMQLINAQTTIGTDPATELLDVLTAMNLPPKP</sequence>
<dbReference type="Proteomes" id="UP001438953">
    <property type="component" value="Unassembled WGS sequence"/>
</dbReference>
<dbReference type="Gene3D" id="3.40.50.1820">
    <property type="entry name" value="alpha/beta hydrolase"/>
    <property type="match status" value="1"/>
</dbReference>
<keyword evidence="3" id="KW-0732">Signal</keyword>
<dbReference type="Pfam" id="PF00135">
    <property type="entry name" value="COesterase"/>
    <property type="match status" value="1"/>
</dbReference>
<dbReference type="InterPro" id="IPR029058">
    <property type="entry name" value="AB_hydrolase_fold"/>
</dbReference>
<dbReference type="InterPro" id="IPR019819">
    <property type="entry name" value="Carboxylesterase_B_CS"/>
</dbReference>
<evidence type="ECO:0000256" key="1">
    <source>
        <dbReference type="ARBA" id="ARBA00005964"/>
    </source>
</evidence>
<dbReference type="InterPro" id="IPR019826">
    <property type="entry name" value="Carboxylesterase_B_AS"/>
</dbReference>
<dbReference type="InterPro" id="IPR006311">
    <property type="entry name" value="TAT_signal"/>
</dbReference>
<organism evidence="5 6">
    <name type="scientific">Thioclava kandeliae</name>
    <dbReference type="NCBI Taxonomy" id="3070818"/>
    <lineage>
        <taxon>Bacteria</taxon>
        <taxon>Pseudomonadati</taxon>
        <taxon>Pseudomonadota</taxon>
        <taxon>Alphaproteobacteria</taxon>
        <taxon>Rhodobacterales</taxon>
        <taxon>Paracoccaceae</taxon>
        <taxon>Thioclava</taxon>
    </lineage>
</organism>
<evidence type="ECO:0000313" key="6">
    <source>
        <dbReference type="Proteomes" id="UP001438953"/>
    </source>
</evidence>
<keyword evidence="2 3" id="KW-0378">Hydrolase</keyword>
<dbReference type="EMBL" id="JAYWLC010000008">
    <property type="protein sequence ID" value="MER5172461.1"/>
    <property type="molecule type" value="Genomic_DNA"/>
</dbReference>
<dbReference type="PROSITE" id="PS00122">
    <property type="entry name" value="CARBOXYLESTERASE_B_1"/>
    <property type="match status" value="1"/>
</dbReference>
<dbReference type="SUPFAM" id="SSF53474">
    <property type="entry name" value="alpha/beta-Hydrolases"/>
    <property type="match status" value="1"/>
</dbReference>
<dbReference type="PROSITE" id="PS51318">
    <property type="entry name" value="TAT"/>
    <property type="match status" value="1"/>
</dbReference>
<gene>
    <name evidence="5" type="ORF">VSX56_11810</name>
</gene>
<reference evidence="5 6" key="1">
    <citation type="submission" date="2024-01" db="EMBL/GenBank/DDBJ databases">
        <authorList>
            <person name="Deng Y."/>
            <person name="Su J."/>
        </authorList>
    </citation>
    <scope>NUCLEOTIDE SEQUENCE [LARGE SCALE GENOMIC DNA]</scope>
    <source>
        <strain evidence="5 6">CPCC 100088</strain>
    </source>
</reference>
<feature type="signal peptide" evidence="3">
    <location>
        <begin position="1"/>
        <end position="23"/>
    </location>
</feature>
<evidence type="ECO:0000256" key="3">
    <source>
        <dbReference type="RuleBase" id="RU361235"/>
    </source>
</evidence>
<dbReference type="PROSITE" id="PS00941">
    <property type="entry name" value="CARBOXYLESTERASE_B_2"/>
    <property type="match status" value="1"/>
</dbReference>
<dbReference type="InterPro" id="IPR002018">
    <property type="entry name" value="CarbesteraseB"/>
</dbReference>
<protein>
    <recommendedName>
        <fullName evidence="3">Carboxylic ester hydrolase</fullName>
        <ecNumber evidence="3">3.1.1.-</ecNumber>
    </recommendedName>
</protein>
<feature type="chain" id="PRO_5044983590" description="Carboxylic ester hydrolase" evidence="3">
    <location>
        <begin position="24"/>
        <end position="496"/>
    </location>
</feature>
<proteinExistence type="inferred from homology"/>
<accession>A0ABV1SII8</accession>
<dbReference type="EC" id="3.1.1.-" evidence="3"/>
<evidence type="ECO:0000313" key="5">
    <source>
        <dbReference type="EMBL" id="MER5172461.1"/>
    </source>
</evidence>
<comment type="similarity">
    <text evidence="1 3">Belongs to the type-B carboxylesterase/lipase family.</text>
</comment>
<name>A0ABV1SII8_9RHOB</name>
<dbReference type="InterPro" id="IPR050309">
    <property type="entry name" value="Type-B_Carboxylest/Lipase"/>
</dbReference>
<dbReference type="PANTHER" id="PTHR11559">
    <property type="entry name" value="CARBOXYLESTERASE"/>
    <property type="match status" value="1"/>
</dbReference>
<feature type="domain" description="Carboxylesterase type B" evidence="4">
    <location>
        <begin position="30"/>
        <end position="475"/>
    </location>
</feature>